<comment type="caution">
    <text evidence="4">The sequence shown here is derived from an EMBL/GenBank/DDBJ whole genome shotgun (WGS) entry which is preliminary data.</text>
</comment>
<dbReference type="Gene3D" id="3.55.50.30">
    <property type="match status" value="1"/>
</dbReference>
<keyword evidence="5" id="KW-1185">Reference proteome</keyword>
<dbReference type="PIRSF" id="PIRSF018266">
    <property type="entry name" value="FecR"/>
    <property type="match status" value="1"/>
</dbReference>
<dbReference type="EMBL" id="SODV01000002">
    <property type="protein sequence ID" value="TDW96745.1"/>
    <property type="molecule type" value="Genomic_DNA"/>
</dbReference>
<name>A0A4R8DGV3_9BACT</name>
<dbReference type="OrthoDB" id="697544at2"/>
<dbReference type="PANTHER" id="PTHR30273">
    <property type="entry name" value="PERIPLASMIC SIGNAL SENSOR AND SIGMA FACTOR ACTIVATOR FECR-RELATED"/>
    <property type="match status" value="1"/>
</dbReference>
<evidence type="ECO:0000256" key="1">
    <source>
        <dbReference type="SAM" id="Phobius"/>
    </source>
</evidence>
<evidence type="ECO:0000259" key="3">
    <source>
        <dbReference type="Pfam" id="PF16344"/>
    </source>
</evidence>
<organism evidence="4 5">
    <name type="scientific">Dinghuibacter silviterrae</name>
    <dbReference type="NCBI Taxonomy" id="1539049"/>
    <lineage>
        <taxon>Bacteria</taxon>
        <taxon>Pseudomonadati</taxon>
        <taxon>Bacteroidota</taxon>
        <taxon>Chitinophagia</taxon>
        <taxon>Chitinophagales</taxon>
        <taxon>Chitinophagaceae</taxon>
        <taxon>Dinghuibacter</taxon>
    </lineage>
</organism>
<dbReference type="Pfam" id="PF04773">
    <property type="entry name" value="FecR"/>
    <property type="match status" value="1"/>
</dbReference>
<evidence type="ECO:0000313" key="5">
    <source>
        <dbReference type="Proteomes" id="UP000294498"/>
    </source>
</evidence>
<dbReference type="RefSeq" id="WP_133997726.1">
    <property type="nucleotide sequence ID" value="NZ_SODV01000002.1"/>
</dbReference>
<gene>
    <name evidence="4" type="ORF">EDB95_4581</name>
</gene>
<feature type="transmembrane region" description="Helical" evidence="1">
    <location>
        <begin position="99"/>
        <end position="119"/>
    </location>
</feature>
<dbReference type="InterPro" id="IPR012373">
    <property type="entry name" value="Ferrdict_sens_TM"/>
</dbReference>
<dbReference type="InterPro" id="IPR006860">
    <property type="entry name" value="FecR"/>
</dbReference>
<feature type="domain" description="Protein FecR C-terminal" evidence="3">
    <location>
        <begin position="262"/>
        <end position="330"/>
    </location>
</feature>
<evidence type="ECO:0000313" key="4">
    <source>
        <dbReference type="EMBL" id="TDW96745.1"/>
    </source>
</evidence>
<dbReference type="AlphaFoldDB" id="A0A4R8DGV3"/>
<dbReference type="Proteomes" id="UP000294498">
    <property type="component" value="Unassembled WGS sequence"/>
</dbReference>
<keyword evidence="1" id="KW-0812">Transmembrane</keyword>
<dbReference type="InterPro" id="IPR032508">
    <property type="entry name" value="FecR_C"/>
</dbReference>
<accession>A0A4R8DGV3</accession>
<feature type="domain" description="FecR protein" evidence="2">
    <location>
        <begin position="131"/>
        <end position="221"/>
    </location>
</feature>
<dbReference type="Pfam" id="PF16344">
    <property type="entry name" value="FecR_C"/>
    <property type="match status" value="1"/>
</dbReference>
<proteinExistence type="predicted"/>
<protein>
    <submittedName>
        <fullName evidence="4">FecR family protein</fullName>
    </submittedName>
</protein>
<dbReference type="GO" id="GO:0016989">
    <property type="term" value="F:sigma factor antagonist activity"/>
    <property type="evidence" value="ECO:0007669"/>
    <property type="project" value="TreeGrafter"/>
</dbReference>
<keyword evidence="1" id="KW-0472">Membrane</keyword>
<sequence>MDRNRLNYLLQSLAHGLLTPGEYDELMDLVHRKEAEGDLLEGMEGLLEEAPSGEVDEGLYRRIWEAAAGGDAAGQGLAALRERAPASGVAAPVHQLRRAYWIAAASVLLLAGLALWWRYATRPEKTPALSYATAKGERKDLYLPDSTHVWLNAGSRLSYSTGPIREVHLEGEAFFEVRKDPQKPFVVRTGDLSTQVLGTAFDVEAYTAKTVTITVAEGVVRVDSGDKALGRLTKDRQLRWYNGMVTLEDVSGTELSAWTNGELIFNNISMKEAAERIERWFGMPVRLDTAVSNARFTVSFKKGAPIKDVMDVVCMLNGCTYRMEKGEVLIR</sequence>
<evidence type="ECO:0000259" key="2">
    <source>
        <dbReference type="Pfam" id="PF04773"/>
    </source>
</evidence>
<reference evidence="4 5" key="1">
    <citation type="submission" date="2019-03" db="EMBL/GenBank/DDBJ databases">
        <title>Genomic Encyclopedia of Type Strains, Phase IV (KMG-IV): sequencing the most valuable type-strain genomes for metagenomic binning, comparative biology and taxonomic classification.</title>
        <authorList>
            <person name="Goeker M."/>
        </authorList>
    </citation>
    <scope>NUCLEOTIDE SEQUENCE [LARGE SCALE GENOMIC DNA]</scope>
    <source>
        <strain evidence="4 5">DSM 100059</strain>
    </source>
</reference>
<keyword evidence="1" id="KW-1133">Transmembrane helix</keyword>
<dbReference type="Gene3D" id="2.60.120.1440">
    <property type="match status" value="1"/>
</dbReference>
<dbReference type="PANTHER" id="PTHR30273:SF2">
    <property type="entry name" value="PROTEIN FECR"/>
    <property type="match status" value="1"/>
</dbReference>